<evidence type="ECO:0000256" key="1">
    <source>
        <dbReference type="SAM" id="Phobius"/>
    </source>
</evidence>
<feature type="transmembrane region" description="Helical" evidence="1">
    <location>
        <begin position="31"/>
        <end position="54"/>
    </location>
</feature>
<accession>A0A345DZJ1</accession>
<protein>
    <submittedName>
        <fullName evidence="2">Uncharacterized protein</fullName>
    </submittedName>
</protein>
<evidence type="ECO:0000313" key="2">
    <source>
        <dbReference type="EMBL" id="AXG05363.1"/>
    </source>
</evidence>
<dbReference type="AlphaFoldDB" id="A0A345DZJ1"/>
<keyword evidence="3" id="KW-1185">Reference proteome</keyword>
<proteinExistence type="predicted"/>
<dbReference type="EMBL" id="CP031150">
    <property type="protein sequence ID" value="AXG05363.1"/>
    <property type="molecule type" value="Genomic_DNA"/>
</dbReference>
<organism evidence="2 3">
    <name type="scientific">Haloplanus rubicundus</name>
    <dbReference type="NCBI Taxonomy" id="1547898"/>
    <lineage>
        <taxon>Archaea</taxon>
        <taxon>Methanobacteriati</taxon>
        <taxon>Methanobacteriota</taxon>
        <taxon>Stenosarchaea group</taxon>
        <taxon>Halobacteria</taxon>
        <taxon>Halobacteriales</taxon>
        <taxon>Haloferacaceae</taxon>
        <taxon>Haloplanus</taxon>
    </lineage>
</organism>
<reference evidence="2 3" key="1">
    <citation type="submission" date="2018-07" db="EMBL/GenBank/DDBJ databases">
        <title>Genome sequences of Haloplanus sp. CBA1113.</title>
        <authorList>
            <person name="Kim Y.B."/>
            <person name="Roh S.W."/>
        </authorList>
    </citation>
    <scope>NUCLEOTIDE SEQUENCE [LARGE SCALE GENOMIC DNA]</scope>
    <source>
        <strain evidence="2 3">CBA1113</strain>
    </source>
</reference>
<keyword evidence="1" id="KW-1133">Transmembrane helix</keyword>
<name>A0A345DZJ1_9EURY</name>
<evidence type="ECO:0000313" key="3">
    <source>
        <dbReference type="Proteomes" id="UP000253273"/>
    </source>
</evidence>
<dbReference type="KEGG" id="haj:DU500_02350"/>
<sequence length="103" mass="10835">MLGAVLFGIRSIKNRSTSTTTPQYLSGRQAALIRMIVGAISALAVFFFVLSGFLDISVGVDDSSGPLYITLAFVAGYSERLVHDTVEFVSSTAVPETSENGGA</sequence>
<keyword evidence="1" id="KW-0812">Transmembrane</keyword>
<gene>
    <name evidence="2" type="ORF">DU500_02350</name>
</gene>
<dbReference type="Proteomes" id="UP000253273">
    <property type="component" value="Chromosome"/>
</dbReference>
<keyword evidence="1" id="KW-0472">Membrane</keyword>